<protein>
    <submittedName>
        <fullName evidence="2">Uncharacterized protein</fullName>
    </submittedName>
</protein>
<proteinExistence type="predicted"/>
<evidence type="ECO:0000256" key="1">
    <source>
        <dbReference type="SAM" id="MobiDB-lite"/>
    </source>
</evidence>
<organism evidence="2 3">
    <name type="scientific">Staphylotrichum tortipilum</name>
    <dbReference type="NCBI Taxonomy" id="2831512"/>
    <lineage>
        <taxon>Eukaryota</taxon>
        <taxon>Fungi</taxon>
        <taxon>Dikarya</taxon>
        <taxon>Ascomycota</taxon>
        <taxon>Pezizomycotina</taxon>
        <taxon>Sordariomycetes</taxon>
        <taxon>Sordariomycetidae</taxon>
        <taxon>Sordariales</taxon>
        <taxon>Chaetomiaceae</taxon>
        <taxon>Staphylotrichum</taxon>
    </lineage>
</organism>
<keyword evidence="3" id="KW-1185">Reference proteome</keyword>
<reference evidence="2" key="1">
    <citation type="journal article" date="2023" name="Mol. Phylogenet. Evol.">
        <title>Genome-scale phylogeny and comparative genomics of the fungal order Sordariales.</title>
        <authorList>
            <person name="Hensen N."/>
            <person name="Bonometti L."/>
            <person name="Westerberg I."/>
            <person name="Brannstrom I.O."/>
            <person name="Guillou S."/>
            <person name="Cros-Aarteil S."/>
            <person name="Calhoun S."/>
            <person name="Haridas S."/>
            <person name="Kuo A."/>
            <person name="Mondo S."/>
            <person name="Pangilinan J."/>
            <person name="Riley R."/>
            <person name="LaButti K."/>
            <person name="Andreopoulos B."/>
            <person name="Lipzen A."/>
            <person name="Chen C."/>
            <person name="Yan M."/>
            <person name="Daum C."/>
            <person name="Ng V."/>
            <person name="Clum A."/>
            <person name="Steindorff A."/>
            <person name="Ohm R.A."/>
            <person name="Martin F."/>
            <person name="Silar P."/>
            <person name="Natvig D.O."/>
            <person name="Lalanne C."/>
            <person name="Gautier V."/>
            <person name="Ament-Velasquez S.L."/>
            <person name="Kruys A."/>
            <person name="Hutchinson M.I."/>
            <person name="Powell A.J."/>
            <person name="Barry K."/>
            <person name="Miller A.N."/>
            <person name="Grigoriev I.V."/>
            <person name="Debuchy R."/>
            <person name="Gladieux P."/>
            <person name="Hiltunen Thoren M."/>
            <person name="Johannesson H."/>
        </authorList>
    </citation>
    <scope>NUCLEOTIDE SEQUENCE</scope>
    <source>
        <strain evidence="2">CBS 103.79</strain>
    </source>
</reference>
<evidence type="ECO:0000313" key="2">
    <source>
        <dbReference type="EMBL" id="KAK3899035.1"/>
    </source>
</evidence>
<accession>A0AAN6MDW5</accession>
<name>A0AAN6MDW5_9PEZI</name>
<feature type="region of interest" description="Disordered" evidence="1">
    <location>
        <begin position="80"/>
        <end position="102"/>
    </location>
</feature>
<evidence type="ECO:0000313" key="3">
    <source>
        <dbReference type="Proteomes" id="UP001303889"/>
    </source>
</evidence>
<gene>
    <name evidence="2" type="ORF">C8A05DRAFT_18468</name>
</gene>
<feature type="compositionally biased region" description="Low complexity" evidence="1">
    <location>
        <begin position="499"/>
        <end position="520"/>
    </location>
</feature>
<reference evidence="2" key="2">
    <citation type="submission" date="2023-05" db="EMBL/GenBank/DDBJ databases">
        <authorList>
            <consortium name="Lawrence Berkeley National Laboratory"/>
            <person name="Steindorff A."/>
            <person name="Hensen N."/>
            <person name="Bonometti L."/>
            <person name="Westerberg I."/>
            <person name="Brannstrom I.O."/>
            <person name="Guillou S."/>
            <person name="Cros-Aarteil S."/>
            <person name="Calhoun S."/>
            <person name="Haridas S."/>
            <person name="Kuo A."/>
            <person name="Mondo S."/>
            <person name="Pangilinan J."/>
            <person name="Riley R."/>
            <person name="Labutti K."/>
            <person name="Andreopoulos B."/>
            <person name="Lipzen A."/>
            <person name="Chen C."/>
            <person name="Yanf M."/>
            <person name="Daum C."/>
            <person name="Ng V."/>
            <person name="Clum A."/>
            <person name="Ohm R."/>
            <person name="Martin F."/>
            <person name="Silar P."/>
            <person name="Natvig D."/>
            <person name="Lalanne C."/>
            <person name="Gautier V."/>
            <person name="Ament-Velasquez S.L."/>
            <person name="Kruys A."/>
            <person name="Hutchinson M.I."/>
            <person name="Powell A.J."/>
            <person name="Barry K."/>
            <person name="Miller A.N."/>
            <person name="Grigoriev I.V."/>
            <person name="Debuchy R."/>
            <person name="Gladieux P."/>
            <person name="Thoren M.H."/>
            <person name="Johannesson H."/>
        </authorList>
    </citation>
    <scope>NUCLEOTIDE SEQUENCE</scope>
    <source>
        <strain evidence="2">CBS 103.79</strain>
    </source>
</reference>
<comment type="caution">
    <text evidence="2">The sequence shown here is derived from an EMBL/GenBank/DDBJ whole genome shotgun (WGS) entry which is preliminary data.</text>
</comment>
<dbReference type="Proteomes" id="UP001303889">
    <property type="component" value="Unassembled WGS sequence"/>
</dbReference>
<dbReference type="EMBL" id="MU855842">
    <property type="protein sequence ID" value="KAK3899035.1"/>
    <property type="molecule type" value="Genomic_DNA"/>
</dbReference>
<feature type="compositionally biased region" description="Basic and acidic residues" evidence="1">
    <location>
        <begin position="453"/>
        <end position="463"/>
    </location>
</feature>
<feature type="region of interest" description="Disordered" evidence="1">
    <location>
        <begin position="398"/>
        <end position="587"/>
    </location>
</feature>
<sequence>MAASRFKTDSEGRMWVADLVALTDAELDQYLADNNNLVRIADTGDLPESLFERLRERSRRPCSKPVDLDQVTARLLQAAATGDASPKFRSPPPDSPYSHLSTLPPSPPGRYWRLIHGELANDGGRPLFPAEMIDQVFGDPSSYGDMLLPWMEFPDAPPDTELAVGNQLEHWRHFRTWQKYNRDLTCSPDPSWATSKYFYARFIRRSPDYTDALRTLLMHYDFNRPFQLHADPARQDALTTWIEYFGWTCAAHYRFARLIEQHQPAYDEAWKALVDTGLLRPYETTEYLETMESGFAADAEDNQAHQDVLLAQSAVDAASSMPDGDSWDSQEAQALELSAANSTLEAALARQDVVTRRIRHVSNFINATRLHRHARSDAKWQNTIMHWVLEQLPLVEAEGNTATPSGPKPDAEGEAPGCQSCREPQHHQDQTPSPPPDAREPSPTRSGTASRPVHPDDAAEDGRRSKRLRKNSDGRAIETGTAGAADHPVAVGATRSRRQTASPQPASSASLSRRATRSPAVPDSPGTARFEGALAESGGLQTGTGPIIDESAQRLTAMASEASHRDAPVNISTSMQEGAGKRKRAPE</sequence>
<dbReference type="AlphaFoldDB" id="A0AAN6MDW5"/>